<evidence type="ECO:0000313" key="5">
    <source>
        <dbReference type="Proteomes" id="UP001521785"/>
    </source>
</evidence>
<dbReference type="EMBL" id="JAKJXO020000002">
    <property type="protein sequence ID" value="KAL1610024.1"/>
    <property type="molecule type" value="Genomic_DNA"/>
</dbReference>
<dbReference type="InterPro" id="IPR051164">
    <property type="entry name" value="NmrA-like_oxidored"/>
</dbReference>
<gene>
    <name evidence="4" type="ORF">SLS60_001689</name>
</gene>
<comment type="similarity">
    <text evidence="1">Belongs to the NmrA-type oxidoreductase family.</text>
</comment>
<dbReference type="CDD" id="cd05251">
    <property type="entry name" value="NmrA_like_SDR_a"/>
    <property type="match status" value="1"/>
</dbReference>
<protein>
    <recommendedName>
        <fullName evidence="3">NmrA-like domain-containing protein</fullName>
    </recommendedName>
</protein>
<dbReference type="PANTHER" id="PTHR42748">
    <property type="entry name" value="NITROGEN METABOLITE REPRESSION PROTEIN NMRA FAMILY MEMBER"/>
    <property type="match status" value="1"/>
</dbReference>
<organism evidence="4 5">
    <name type="scientific">Paraconiothyrium brasiliense</name>
    <dbReference type="NCBI Taxonomy" id="300254"/>
    <lineage>
        <taxon>Eukaryota</taxon>
        <taxon>Fungi</taxon>
        <taxon>Dikarya</taxon>
        <taxon>Ascomycota</taxon>
        <taxon>Pezizomycotina</taxon>
        <taxon>Dothideomycetes</taxon>
        <taxon>Pleosporomycetidae</taxon>
        <taxon>Pleosporales</taxon>
        <taxon>Massarineae</taxon>
        <taxon>Didymosphaeriaceae</taxon>
        <taxon>Paraconiothyrium</taxon>
    </lineage>
</organism>
<dbReference type="Gene3D" id="3.40.50.720">
    <property type="entry name" value="NAD(P)-binding Rossmann-like Domain"/>
    <property type="match status" value="1"/>
</dbReference>
<dbReference type="SUPFAM" id="SSF51735">
    <property type="entry name" value="NAD(P)-binding Rossmann-fold domains"/>
    <property type="match status" value="1"/>
</dbReference>
<proteinExistence type="inferred from homology"/>
<dbReference type="Pfam" id="PF05368">
    <property type="entry name" value="NmrA"/>
    <property type="match status" value="1"/>
</dbReference>
<accession>A0ABR3S033</accession>
<feature type="domain" description="NmrA-like" evidence="3">
    <location>
        <begin position="2"/>
        <end position="284"/>
    </location>
</feature>
<sequence length="322" mass="35513">MSKVLAVFGATGQQGSSVVNHVLQDPALAQQYTIRALTRDAGSEKSQQLRAKGVDVVTADVLARASLEDALKGVHTVFAMTTPLIGPHVPEGEEALNWEFENAKRIADVALALGVKYFIFSTLPSVRDISGGKYTALTPFDAKAKAETYIRSLSPKMQSAFFCPGSFMENFQEQFWIAPRKIHGTWTLARPALATSKMPLIAAVDDSGKFVGKILAEPEKYAGKRFCAAEGRYSWDDIAAALGKSAGQKVVYQQIGYEQWKGMFPFAAKLFEEGFRYAEEFGGYFGEEEESELSWAIREVGGRGNLLGFEQFLEKYPFKLQD</sequence>
<reference evidence="4 5" key="1">
    <citation type="submission" date="2024-02" db="EMBL/GenBank/DDBJ databases">
        <title>De novo assembly and annotation of 12 fungi associated with fruit tree decline syndrome in Ontario, Canada.</title>
        <authorList>
            <person name="Sulman M."/>
            <person name="Ellouze W."/>
            <person name="Ilyukhin E."/>
        </authorList>
    </citation>
    <scope>NUCLEOTIDE SEQUENCE [LARGE SCALE GENOMIC DNA]</scope>
    <source>
        <strain evidence="4 5">M42-189</strain>
    </source>
</reference>
<dbReference type="InterPro" id="IPR036291">
    <property type="entry name" value="NAD(P)-bd_dom_sf"/>
</dbReference>
<dbReference type="PANTHER" id="PTHR42748:SF11">
    <property type="entry name" value="NMRA-LIKE DOMAIN-CONTAINING PROTEIN"/>
    <property type="match status" value="1"/>
</dbReference>
<dbReference type="InterPro" id="IPR008030">
    <property type="entry name" value="NmrA-like"/>
</dbReference>
<evidence type="ECO:0000256" key="2">
    <source>
        <dbReference type="ARBA" id="ARBA00022857"/>
    </source>
</evidence>
<comment type="caution">
    <text evidence="4">The sequence shown here is derived from an EMBL/GenBank/DDBJ whole genome shotgun (WGS) entry which is preliminary data.</text>
</comment>
<dbReference type="Proteomes" id="UP001521785">
    <property type="component" value="Unassembled WGS sequence"/>
</dbReference>
<dbReference type="Gene3D" id="3.90.25.10">
    <property type="entry name" value="UDP-galactose 4-epimerase, domain 1"/>
    <property type="match status" value="1"/>
</dbReference>
<evidence type="ECO:0000313" key="4">
    <source>
        <dbReference type="EMBL" id="KAL1610024.1"/>
    </source>
</evidence>
<evidence type="ECO:0000259" key="3">
    <source>
        <dbReference type="Pfam" id="PF05368"/>
    </source>
</evidence>
<name>A0ABR3S033_9PLEO</name>
<evidence type="ECO:0000256" key="1">
    <source>
        <dbReference type="ARBA" id="ARBA00006328"/>
    </source>
</evidence>
<keyword evidence="5" id="KW-1185">Reference proteome</keyword>
<keyword evidence="2" id="KW-0521">NADP</keyword>